<name>A0A1C5A8F8_9ACTN</name>
<proteinExistence type="predicted"/>
<protein>
    <submittedName>
        <fullName evidence="2">Uncharacterized protein</fullName>
    </submittedName>
</protein>
<dbReference type="STRING" id="121616.GA0070216_114155"/>
<keyword evidence="3" id="KW-1185">Reference proteome</keyword>
<gene>
    <name evidence="2" type="ORF">GA0070216_114155</name>
</gene>
<dbReference type="SUPFAM" id="SSF48452">
    <property type="entry name" value="TPR-like"/>
    <property type="match status" value="1"/>
</dbReference>
<dbReference type="SUPFAM" id="SSF52540">
    <property type="entry name" value="P-loop containing nucleoside triphosphate hydrolases"/>
    <property type="match status" value="1"/>
</dbReference>
<dbReference type="AlphaFoldDB" id="A0A1C5A8F8"/>
<dbReference type="Proteomes" id="UP000198797">
    <property type="component" value="Unassembled WGS sequence"/>
</dbReference>
<feature type="region of interest" description="Disordered" evidence="1">
    <location>
        <begin position="686"/>
        <end position="713"/>
    </location>
</feature>
<organism evidence="2 3">
    <name type="scientific">Micromonospora matsumotoense</name>
    <dbReference type="NCBI Taxonomy" id="121616"/>
    <lineage>
        <taxon>Bacteria</taxon>
        <taxon>Bacillati</taxon>
        <taxon>Actinomycetota</taxon>
        <taxon>Actinomycetes</taxon>
        <taxon>Micromonosporales</taxon>
        <taxon>Micromonosporaceae</taxon>
        <taxon>Micromonospora</taxon>
    </lineage>
</organism>
<evidence type="ECO:0000313" key="3">
    <source>
        <dbReference type="Proteomes" id="UP000198797"/>
    </source>
</evidence>
<accession>A0A1C5A8F8</accession>
<dbReference type="InterPro" id="IPR027417">
    <property type="entry name" value="P-loop_NTPase"/>
</dbReference>
<dbReference type="InterPro" id="IPR011990">
    <property type="entry name" value="TPR-like_helical_dom_sf"/>
</dbReference>
<dbReference type="EMBL" id="FMCU01000014">
    <property type="protein sequence ID" value="SCF41533.1"/>
    <property type="molecule type" value="Genomic_DNA"/>
</dbReference>
<reference evidence="3" key="1">
    <citation type="submission" date="2016-06" db="EMBL/GenBank/DDBJ databases">
        <authorList>
            <person name="Varghese N."/>
            <person name="Submissions Spin"/>
        </authorList>
    </citation>
    <scope>NUCLEOTIDE SEQUENCE [LARGE SCALE GENOMIC DNA]</scope>
    <source>
        <strain evidence="3">DSM 44100</strain>
    </source>
</reference>
<evidence type="ECO:0000313" key="2">
    <source>
        <dbReference type="EMBL" id="SCF41533.1"/>
    </source>
</evidence>
<evidence type="ECO:0000256" key="1">
    <source>
        <dbReference type="SAM" id="MobiDB-lite"/>
    </source>
</evidence>
<feature type="compositionally biased region" description="Basic and acidic residues" evidence="1">
    <location>
        <begin position="686"/>
        <end position="699"/>
    </location>
</feature>
<sequence>MAKRIDENLIKVFDAMMRTECLAVIDDFHELVDPKTKLPPADFYNLLKRLATRHSKARLLLVTDQRLPFARTIELPIITLGPPDESDAMQLLDQLLISRRVEGEISPDLRSDVVQWVGRNPRALRALVSCLVDGDSLDDLIELQPEAWDVRYQAFSPSLVGKLEAEFLDRVIGRLESPSLLLLECLSVYRKPFVKAGIQPFAHKVGDVSRAYADLIGRFLLEHSTGWVTLNPVTRELARKRMEADQRRAREMHSLAAAHFLRHFKAKDKSDLPSRGSEFVEARYHLVLGGKEEAFQDLAEEYGGYLLANFGKSRPIPSDPKIARQTASTIIAALRGKRSGYPEARHTAARILESLGGHEDLLLALRHATVASSQTRDFQVWVLRVRLTARLETFSATVAALRQADSVLPAEALAHVYFAGIKVWMERQAPVRDLLGMLNHALPLSHGAPSSWVLYQLASVLLAAEGRYPDAFDLLVSHTARLERASPNLGLVIEQAALLAFAGGDRQGLQRIRDILVKRFERKNLEHLIDCLRHQLDHDFLEASIIQPVTGGSSAASLNYQLAFSDLCLGRPADALQRLKGLRSTHPAHVWVRSLAHFLLGHHHAALQHLRKYSSLALHEPNVDEEPSLAAWIKTWSRRSIAPGNDAAFVFPRIPSELTGLQHDIVRTVSADASLDSETLARIRTTDDFPVSSDDHLPEEGSTPEAGESFPSTPTVQTIIHFDQSGARMGDNNYVQQAGAVGSNATAPNGTFNQIQAGGGSDLDLTALAQELALLRAALRRQPDSEENDIALAEVGRASRAAQEGDQGKTLEHLRAAGKWALQTANSIGVALAATAIKTSIGMP</sequence>